<gene>
    <name evidence="1" type="ORF">K3G42_010534</name>
</gene>
<reference evidence="1" key="1">
    <citation type="submission" date="2021-08" db="EMBL/GenBank/DDBJ databases">
        <title>The first chromosome-level gecko genome reveals the dynamic sex chromosomes of Neotropical dwarf geckos (Sphaerodactylidae: Sphaerodactylus).</title>
        <authorList>
            <person name="Pinto B.J."/>
            <person name="Keating S.E."/>
            <person name="Gamble T."/>
        </authorList>
    </citation>
    <scope>NUCLEOTIDE SEQUENCE</scope>
    <source>
        <strain evidence="1">TG3544</strain>
    </source>
</reference>
<dbReference type="Proteomes" id="UP000827872">
    <property type="component" value="Linkage Group LG06"/>
</dbReference>
<proteinExistence type="predicted"/>
<accession>A0ACB8FMY7</accession>
<organism evidence="1 2">
    <name type="scientific">Sphaerodactylus townsendi</name>
    <dbReference type="NCBI Taxonomy" id="933632"/>
    <lineage>
        <taxon>Eukaryota</taxon>
        <taxon>Metazoa</taxon>
        <taxon>Chordata</taxon>
        <taxon>Craniata</taxon>
        <taxon>Vertebrata</taxon>
        <taxon>Euteleostomi</taxon>
        <taxon>Lepidosauria</taxon>
        <taxon>Squamata</taxon>
        <taxon>Bifurcata</taxon>
        <taxon>Gekkota</taxon>
        <taxon>Sphaerodactylidae</taxon>
        <taxon>Sphaerodactylus</taxon>
    </lineage>
</organism>
<comment type="caution">
    <text evidence="1">The sequence shown here is derived from an EMBL/GenBank/DDBJ whole genome shotgun (WGS) entry which is preliminary data.</text>
</comment>
<name>A0ACB8FMY7_9SAUR</name>
<evidence type="ECO:0000313" key="2">
    <source>
        <dbReference type="Proteomes" id="UP000827872"/>
    </source>
</evidence>
<protein>
    <submittedName>
        <fullName evidence="1">Uncharacterized protein</fullName>
    </submittedName>
</protein>
<evidence type="ECO:0000313" key="1">
    <source>
        <dbReference type="EMBL" id="KAH8006657.1"/>
    </source>
</evidence>
<dbReference type="EMBL" id="CM037619">
    <property type="protein sequence ID" value="KAH8006657.1"/>
    <property type="molecule type" value="Genomic_DNA"/>
</dbReference>
<sequence length="68" mass="7594">MKVLHPVLEVDKNDERLCQLTAPAGDLPQPKKHLVDLTGQWDHSKPGCQSPAKEVLITTEKETAFWSS</sequence>
<keyword evidence="2" id="KW-1185">Reference proteome</keyword>